<evidence type="ECO:0000256" key="3">
    <source>
        <dbReference type="ARBA" id="ARBA00022475"/>
    </source>
</evidence>
<keyword evidence="7 17" id="KW-1133">Transmembrane helix</keyword>
<feature type="transmembrane region" description="Helical" evidence="17">
    <location>
        <begin position="172"/>
        <end position="191"/>
    </location>
</feature>
<keyword evidence="20" id="KW-1185">Reference proteome</keyword>
<evidence type="ECO:0000256" key="9">
    <source>
        <dbReference type="ARBA" id="ARBA00023084"/>
    </source>
</evidence>
<keyword evidence="13" id="KW-0325">Glycoprotein</keyword>
<feature type="transmembrane region" description="Helical" evidence="17">
    <location>
        <begin position="383"/>
        <end position="407"/>
    </location>
</feature>
<dbReference type="SUPFAM" id="SSF81321">
    <property type="entry name" value="Family A G protein-coupled receptor-like"/>
    <property type="match status" value="1"/>
</dbReference>
<comment type="similarity">
    <text evidence="16">Belongs to the G-protein coupled receptor 1 family.</text>
</comment>
<evidence type="ECO:0000256" key="1">
    <source>
        <dbReference type="ARBA" id="ARBA00004651"/>
    </source>
</evidence>
<dbReference type="CDD" id="cd15369">
    <property type="entry name" value="7tmA_PAR1"/>
    <property type="match status" value="1"/>
</dbReference>
<dbReference type="PROSITE" id="PS00237">
    <property type="entry name" value="G_PROTEIN_RECEP_F1_1"/>
    <property type="match status" value="1"/>
</dbReference>
<evidence type="ECO:0000256" key="5">
    <source>
        <dbReference type="ARBA" id="ARBA00022696"/>
    </source>
</evidence>
<evidence type="ECO:0000256" key="14">
    <source>
        <dbReference type="ARBA" id="ARBA00023224"/>
    </source>
</evidence>
<dbReference type="InterPro" id="IPR000935">
    <property type="entry name" value="Thrmbn_rcpt"/>
</dbReference>
<keyword evidence="10 17" id="KW-0472">Membrane</keyword>
<evidence type="ECO:0000256" key="7">
    <source>
        <dbReference type="ARBA" id="ARBA00022989"/>
    </source>
</evidence>
<evidence type="ECO:0000256" key="2">
    <source>
        <dbReference type="ARBA" id="ARBA00019705"/>
    </source>
</evidence>
<dbReference type="PROSITE" id="PS50262">
    <property type="entry name" value="G_PROTEIN_RECEP_F1_2"/>
    <property type="match status" value="1"/>
</dbReference>
<protein>
    <recommendedName>
        <fullName evidence="2">Proteinase-activated receptor 1</fullName>
    </recommendedName>
    <alternativeName>
        <fullName evidence="15">Thrombin receptor</fullName>
    </alternativeName>
</protein>
<evidence type="ECO:0000256" key="10">
    <source>
        <dbReference type="ARBA" id="ARBA00023136"/>
    </source>
</evidence>
<evidence type="ECO:0000256" key="6">
    <source>
        <dbReference type="ARBA" id="ARBA00022729"/>
    </source>
</evidence>
<dbReference type="Gene3D" id="1.20.1070.10">
    <property type="entry name" value="Rhodopsin 7-helix transmembrane proteins"/>
    <property type="match status" value="1"/>
</dbReference>
<evidence type="ECO:0000259" key="18">
    <source>
        <dbReference type="PROSITE" id="PS50262"/>
    </source>
</evidence>
<reference evidence="19" key="1">
    <citation type="submission" date="2023-07" db="EMBL/GenBank/DDBJ databases">
        <authorList>
            <person name="Stuckert A."/>
        </authorList>
    </citation>
    <scope>NUCLEOTIDE SEQUENCE</scope>
</reference>
<evidence type="ECO:0000256" key="15">
    <source>
        <dbReference type="ARBA" id="ARBA00031780"/>
    </source>
</evidence>
<sequence>MSSSREISMHGAVIGASRGAGKACSGSEGQREASVVLGFSAISLDPWFSSSTSSRIFTTGQHIGCEGYEKGNLTLKTFYSVPVDDEFEEFPEEAIDTSGEGSGLEPKLPRSRTVITEIKKNITSQAEQYLSSRWLTVLVPSVYTVVFIVALPLNVMAIIIFLFKMKVRKPAVVYMLNLAAADVLFVSVLPFNVFYRLSGNDWLFGSGLCQFITAAFYCNMYCSILLMTSISVDRFLAVVFPMHSLSWRTMNRAWLVCSFIWIISIASVVPLFLSEQTQRIASLDIITCHDVLDLKDLKTFYLYYFSTFILVFFFLPLIITTTSYVFIIHSLSSSGLENSCKKTRALVLAIIVLCVFIMCFGPTNCIFLIHYLYFYHGANESLYFAYILCASVSSVSCCLDPLVYYYASSQCQRYLYSLLCCKKVEKPISSSAQLMSSASKNETGVTTVKNSIYRQLLT</sequence>
<dbReference type="PRINTS" id="PR00908">
    <property type="entry name" value="THROMBINR"/>
</dbReference>
<dbReference type="Proteomes" id="UP001176940">
    <property type="component" value="Unassembled WGS sequence"/>
</dbReference>
<evidence type="ECO:0000256" key="11">
    <source>
        <dbReference type="ARBA" id="ARBA00023157"/>
    </source>
</evidence>
<keyword evidence="8 16" id="KW-0297">G-protein coupled receptor</keyword>
<organism evidence="19 20">
    <name type="scientific">Ranitomeya imitator</name>
    <name type="common">mimic poison frog</name>
    <dbReference type="NCBI Taxonomy" id="111125"/>
    <lineage>
        <taxon>Eukaryota</taxon>
        <taxon>Metazoa</taxon>
        <taxon>Chordata</taxon>
        <taxon>Craniata</taxon>
        <taxon>Vertebrata</taxon>
        <taxon>Euteleostomi</taxon>
        <taxon>Amphibia</taxon>
        <taxon>Batrachia</taxon>
        <taxon>Anura</taxon>
        <taxon>Neobatrachia</taxon>
        <taxon>Hyloidea</taxon>
        <taxon>Dendrobatidae</taxon>
        <taxon>Dendrobatinae</taxon>
        <taxon>Ranitomeya</taxon>
    </lineage>
</organism>
<keyword evidence="9" id="KW-0094">Blood coagulation</keyword>
<keyword evidence="6" id="KW-0732">Signal</keyword>
<proteinExistence type="inferred from homology"/>
<dbReference type="InterPro" id="IPR000276">
    <property type="entry name" value="GPCR_Rhodpsn"/>
</dbReference>
<dbReference type="EMBL" id="CAUEEQ010007811">
    <property type="protein sequence ID" value="CAJ0931579.1"/>
    <property type="molecule type" value="Genomic_DNA"/>
</dbReference>
<dbReference type="PRINTS" id="PR01428">
    <property type="entry name" value="PROTEASEAR"/>
</dbReference>
<keyword evidence="4 16" id="KW-0812">Transmembrane</keyword>
<keyword evidence="5" id="KW-0356">Hemostasis</keyword>
<gene>
    <name evidence="19" type="ORF">RIMI_LOCUS4760478</name>
</gene>
<dbReference type="PANTHER" id="PTHR24232">
    <property type="entry name" value="G-PROTEIN COUPLED RECEPTOR"/>
    <property type="match status" value="1"/>
</dbReference>
<dbReference type="InterPro" id="IPR003912">
    <property type="entry name" value="Protea_act_rcpt"/>
</dbReference>
<evidence type="ECO:0000256" key="4">
    <source>
        <dbReference type="ARBA" id="ARBA00022692"/>
    </source>
</evidence>
<comment type="caution">
    <text evidence="19">The sequence shown here is derived from an EMBL/GenBank/DDBJ whole genome shotgun (WGS) entry which is preliminary data.</text>
</comment>
<keyword evidence="12 16" id="KW-0675">Receptor</keyword>
<feature type="transmembrane region" description="Helical" evidence="17">
    <location>
        <begin position="211"/>
        <end position="232"/>
    </location>
</feature>
<keyword evidence="11" id="KW-1015">Disulfide bond</keyword>
<feature type="domain" description="G-protein coupled receptors family 1 profile" evidence="18">
    <location>
        <begin position="153"/>
        <end position="404"/>
    </location>
</feature>
<keyword evidence="14 16" id="KW-0807">Transducer</keyword>
<evidence type="ECO:0000256" key="13">
    <source>
        <dbReference type="ARBA" id="ARBA00023180"/>
    </source>
</evidence>
<accession>A0ABN9L2F0</accession>
<feature type="transmembrane region" description="Helical" evidence="17">
    <location>
        <begin position="253"/>
        <end position="273"/>
    </location>
</feature>
<dbReference type="InterPro" id="IPR017452">
    <property type="entry name" value="GPCR_Rhodpsn_7TM"/>
</dbReference>
<feature type="transmembrane region" description="Helical" evidence="17">
    <location>
        <begin position="301"/>
        <end position="326"/>
    </location>
</feature>
<evidence type="ECO:0000313" key="20">
    <source>
        <dbReference type="Proteomes" id="UP001176940"/>
    </source>
</evidence>
<dbReference type="Pfam" id="PF00001">
    <property type="entry name" value="7tm_1"/>
    <property type="match status" value="1"/>
</dbReference>
<dbReference type="PANTHER" id="PTHR24232:SF20">
    <property type="entry name" value="PROTEINASE-ACTIVATED RECEPTOR 1"/>
    <property type="match status" value="1"/>
</dbReference>
<evidence type="ECO:0000256" key="8">
    <source>
        <dbReference type="ARBA" id="ARBA00023040"/>
    </source>
</evidence>
<evidence type="ECO:0000313" key="19">
    <source>
        <dbReference type="EMBL" id="CAJ0931579.1"/>
    </source>
</evidence>
<dbReference type="PRINTS" id="PR00237">
    <property type="entry name" value="GPCRRHODOPSN"/>
</dbReference>
<name>A0ABN9L2F0_9NEOB</name>
<evidence type="ECO:0000256" key="17">
    <source>
        <dbReference type="SAM" id="Phobius"/>
    </source>
</evidence>
<comment type="subcellular location">
    <subcellularLocation>
        <location evidence="1">Cell membrane</location>
        <topology evidence="1">Multi-pass membrane protein</topology>
    </subcellularLocation>
</comment>
<keyword evidence="3" id="KW-1003">Cell membrane</keyword>
<feature type="transmembrane region" description="Helical" evidence="17">
    <location>
        <begin position="346"/>
        <end position="371"/>
    </location>
</feature>
<evidence type="ECO:0000256" key="16">
    <source>
        <dbReference type="RuleBase" id="RU000688"/>
    </source>
</evidence>
<feature type="transmembrane region" description="Helical" evidence="17">
    <location>
        <begin position="142"/>
        <end position="163"/>
    </location>
</feature>
<evidence type="ECO:0000256" key="12">
    <source>
        <dbReference type="ARBA" id="ARBA00023170"/>
    </source>
</evidence>